<feature type="transmembrane region" description="Helical" evidence="8">
    <location>
        <begin position="148"/>
        <end position="166"/>
    </location>
</feature>
<dbReference type="GO" id="GO:0016020">
    <property type="term" value="C:membrane"/>
    <property type="evidence" value="ECO:0007669"/>
    <property type="project" value="UniProtKB-SubCell"/>
</dbReference>
<comment type="subcellular location">
    <subcellularLocation>
        <location evidence="1">Membrane</location>
        <topology evidence="1">Multi-pass membrane protein</topology>
    </subcellularLocation>
</comment>
<feature type="transmembrane region" description="Helical" evidence="8">
    <location>
        <begin position="186"/>
        <end position="208"/>
    </location>
</feature>
<organism evidence="9 10">
    <name type="scientific">Paenibacillus agri</name>
    <dbReference type="NCBI Taxonomy" id="2744309"/>
    <lineage>
        <taxon>Bacteria</taxon>
        <taxon>Bacillati</taxon>
        <taxon>Bacillota</taxon>
        <taxon>Bacilli</taxon>
        <taxon>Bacillales</taxon>
        <taxon>Paenibacillaceae</taxon>
        <taxon>Paenibacillus</taxon>
    </lineage>
</organism>
<dbReference type="Gene3D" id="1.20.1740.10">
    <property type="entry name" value="Amino acid/polyamine transporter I"/>
    <property type="match status" value="1"/>
</dbReference>
<evidence type="ECO:0000256" key="6">
    <source>
        <dbReference type="ARBA" id="ARBA00022989"/>
    </source>
</evidence>
<sequence length="364" mass="41396">MENGRISSRQLAVLVIYFIIGDMLLILPSLTISAAKQDGWISGGMGLLIGWPIAWFLYRFSRLFPKLTIIQYNRRLLGRWVGGLISLFYLYYYLVTTAMLLREAGDFLTTQIFTETPINAIHFMMIVTLVWGTKSGLEAIARSGETFFPLYIFLFLALFVLLLPQAELSRLQPVMGEGLRAITHGSLYSSTFTFCELNTVLMFLPYVVTSKTTERDYLIGVFLGGMAICSIILLTLLVIGPNLASSYLYATYAAAQKINVGNFLQRVEAILAINWILSTFFKTILDFYAFLLGTAQLFKLRDYRPLSIPGGMLLFGLAFAITTNTVYFDYIVDYYIFWDFTCAFVLPLMLYMVYKFRSQTMLSK</sequence>
<evidence type="ECO:0000256" key="8">
    <source>
        <dbReference type="SAM" id="Phobius"/>
    </source>
</evidence>
<dbReference type="InterPro" id="IPR004761">
    <property type="entry name" value="Spore_GerAB"/>
</dbReference>
<evidence type="ECO:0000256" key="2">
    <source>
        <dbReference type="ARBA" id="ARBA00007998"/>
    </source>
</evidence>
<dbReference type="PANTHER" id="PTHR34975">
    <property type="entry name" value="SPORE GERMINATION PROTEIN A2"/>
    <property type="match status" value="1"/>
</dbReference>
<comment type="similarity">
    <text evidence="2">Belongs to the amino acid-polyamine-organocation (APC) superfamily. Spore germination protein (SGP) (TC 2.A.3.9) family.</text>
</comment>
<dbReference type="PANTHER" id="PTHR34975:SF2">
    <property type="entry name" value="SPORE GERMINATION PROTEIN A2"/>
    <property type="match status" value="1"/>
</dbReference>
<evidence type="ECO:0000256" key="7">
    <source>
        <dbReference type="ARBA" id="ARBA00023136"/>
    </source>
</evidence>
<protein>
    <submittedName>
        <fullName evidence="9">Endospore germination permease</fullName>
    </submittedName>
</protein>
<gene>
    <name evidence="9" type="ORF">HPT30_15300</name>
</gene>
<accession>A0A850EPN2</accession>
<feature type="transmembrane region" description="Helical" evidence="8">
    <location>
        <begin position="121"/>
        <end position="141"/>
    </location>
</feature>
<feature type="transmembrane region" description="Helical" evidence="8">
    <location>
        <begin position="40"/>
        <end position="58"/>
    </location>
</feature>
<dbReference type="NCBIfam" id="TIGR00912">
    <property type="entry name" value="2A0309"/>
    <property type="match status" value="1"/>
</dbReference>
<keyword evidence="3" id="KW-0813">Transport</keyword>
<dbReference type="EMBL" id="JABWCS010000210">
    <property type="protein sequence ID" value="NUU61709.1"/>
    <property type="molecule type" value="Genomic_DNA"/>
</dbReference>
<dbReference type="AlphaFoldDB" id="A0A850EPN2"/>
<evidence type="ECO:0000313" key="9">
    <source>
        <dbReference type="EMBL" id="NUU61709.1"/>
    </source>
</evidence>
<keyword evidence="10" id="KW-1185">Reference proteome</keyword>
<reference evidence="9" key="1">
    <citation type="submission" date="2020-06" db="EMBL/GenBank/DDBJ databases">
        <title>Paenibacillus sp. nov., isolated from soil.</title>
        <authorList>
            <person name="Seo Y.L."/>
        </authorList>
    </citation>
    <scope>NUCLEOTIDE SEQUENCE [LARGE SCALE GENOMIC DNA]</scope>
    <source>
        <strain evidence="9">JW14</strain>
    </source>
</reference>
<evidence type="ECO:0000313" key="10">
    <source>
        <dbReference type="Proteomes" id="UP000564806"/>
    </source>
</evidence>
<feature type="transmembrane region" description="Helical" evidence="8">
    <location>
        <begin position="334"/>
        <end position="354"/>
    </location>
</feature>
<proteinExistence type="inferred from homology"/>
<keyword evidence="7 8" id="KW-0472">Membrane</keyword>
<dbReference type="GO" id="GO:0009847">
    <property type="term" value="P:spore germination"/>
    <property type="evidence" value="ECO:0007669"/>
    <property type="project" value="InterPro"/>
</dbReference>
<dbReference type="Proteomes" id="UP000564806">
    <property type="component" value="Unassembled WGS sequence"/>
</dbReference>
<comment type="caution">
    <text evidence="9">The sequence shown here is derived from an EMBL/GenBank/DDBJ whole genome shotgun (WGS) entry which is preliminary data.</text>
</comment>
<evidence type="ECO:0000256" key="3">
    <source>
        <dbReference type="ARBA" id="ARBA00022448"/>
    </source>
</evidence>
<feature type="transmembrane region" description="Helical" evidence="8">
    <location>
        <begin position="306"/>
        <end position="328"/>
    </location>
</feature>
<evidence type="ECO:0000256" key="1">
    <source>
        <dbReference type="ARBA" id="ARBA00004141"/>
    </source>
</evidence>
<dbReference type="RefSeq" id="WP_175372211.1">
    <property type="nucleotide sequence ID" value="NZ_JABWCS010000210.1"/>
</dbReference>
<evidence type="ECO:0000256" key="5">
    <source>
        <dbReference type="ARBA" id="ARBA00022692"/>
    </source>
</evidence>
<keyword evidence="5 8" id="KW-0812">Transmembrane</keyword>
<feature type="transmembrane region" description="Helical" evidence="8">
    <location>
        <begin position="12"/>
        <end position="34"/>
    </location>
</feature>
<name>A0A850EPN2_9BACL</name>
<dbReference type="Pfam" id="PF03845">
    <property type="entry name" value="Spore_permease"/>
    <property type="match status" value="1"/>
</dbReference>
<feature type="transmembrane region" description="Helical" evidence="8">
    <location>
        <begin position="272"/>
        <end position="294"/>
    </location>
</feature>
<evidence type="ECO:0000256" key="4">
    <source>
        <dbReference type="ARBA" id="ARBA00022544"/>
    </source>
</evidence>
<feature type="transmembrane region" description="Helical" evidence="8">
    <location>
        <begin position="79"/>
        <end position="101"/>
    </location>
</feature>
<keyword evidence="4" id="KW-0309">Germination</keyword>
<keyword evidence="6 8" id="KW-1133">Transmembrane helix</keyword>
<feature type="transmembrane region" description="Helical" evidence="8">
    <location>
        <begin position="217"/>
        <end position="239"/>
    </location>
</feature>